<sequence>MISDKIADFLSYMEEQCQMYDIARDMLKECDEATQDILHKMEIDPVKYKERARLATKLQSIRRQRRTAKDMTETTKIISIWVKDNKSIIGSLQRLLGDVRKAEKKQQNRTYIPRTNVIEEIRRI</sequence>
<name>A0A2K9P3S0_9FIRM</name>
<accession>A0A2K9P3S0</accession>
<gene>
    <name evidence="1" type="ORF">B9O19_01751</name>
</gene>
<evidence type="ECO:0000313" key="2">
    <source>
        <dbReference type="Proteomes" id="UP000235589"/>
    </source>
</evidence>
<dbReference type="GeneID" id="98063134"/>
<organism evidence="1 2">
    <name type="scientific">Monoglobus pectinilyticus</name>
    <dbReference type="NCBI Taxonomy" id="1981510"/>
    <lineage>
        <taxon>Bacteria</taxon>
        <taxon>Bacillati</taxon>
        <taxon>Bacillota</taxon>
        <taxon>Clostridia</taxon>
        <taxon>Monoglobales</taxon>
        <taxon>Monoglobaceae</taxon>
        <taxon>Monoglobus</taxon>
    </lineage>
</organism>
<proteinExistence type="predicted"/>
<dbReference type="AlphaFoldDB" id="A0A2K9P3S0"/>
<keyword evidence="2" id="KW-1185">Reference proteome</keyword>
<reference evidence="1 2" key="1">
    <citation type="submission" date="2017-04" db="EMBL/GenBank/DDBJ databases">
        <title>Monoglobus pectinilyticus 14 draft genome.</title>
        <authorList>
            <person name="Kim C."/>
            <person name="Rosendale D.I."/>
            <person name="Kelly W.J."/>
            <person name="Tannock G.W."/>
            <person name="Patchett M.L."/>
            <person name="Jordens J.Z."/>
        </authorList>
    </citation>
    <scope>NUCLEOTIDE SEQUENCE [LARGE SCALE GENOMIC DNA]</scope>
    <source>
        <strain evidence="1 2">14</strain>
    </source>
</reference>
<dbReference type="KEGG" id="mpec:B9O19_01751"/>
<evidence type="ECO:0000313" key="1">
    <source>
        <dbReference type="EMBL" id="AUO19905.1"/>
    </source>
</evidence>
<dbReference type="OrthoDB" id="1863415at2"/>
<dbReference type="Proteomes" id="UP000235589">
    <property type="component" value="Chromosome"/>
</dbReference>
<protein>
    <submittedName>
        <fullName evidence="1">Uncharacterized protein</fullName>
    </submittedName>
</protein>
<dbReference type="EMBL" id="CP020991">
    <property type="protein sequence ID" value="AUO19905.1"/>
    <property type="molecule type" value="Genomic_DNA"/>
</dbReference>
<dbReference type="RefSeq" id="WP_102366066.1">
    <property type="nucleotide sequence ID" value="NZ_CP020991.1"/>
</dbReference>